<evidence type="ECO:0000313" key="4">
    <source>
        <dbReference type="Proteomes" id="UP000178776"/>
    </source>
</evidence>
<dbReference type="GeneID" id="68842317"/>
<evidence type="ECO:0000313" key="3">
    <source>
        <dbReference type="EMBL" id="AOZ50988.1"/>
    </source>
</evidence>
<dbReference type="STRING" id="1108595.BKX93_14000"/>
<proteinExistence type="predicted"/>
<dbReference type="AlphaFoldDB" id="A0A1D9LI92"/>
<reference evidence="3 4" key="1">
    <citation type="submission" date="2016-10" db="EMBL/GenBank/DDBJ databases">
        <title>Chromobacterium muskegensis sp. nov., an insecticidal bacterium isolated from Sphagnum bogs.</title>
        <authorList>
            <person name="Sparks M.E."/>
            <person name="Blackburn M.B."/>
            <person name="Gundersen-Rindal D.E."/>
            <person name="Mitchell A."/>
            <person name="Farrar R."/>
            <person name="Kuhar D."/>
        </authorList>
    </citation>
    <scope>NUCLEOTIDE SEQUENCE [LARGE SCALE GENOMIC DNA]</scope>
    <source>
        <strain evidence="3 4">21-1</strain>
    </source>
</reference>
<evidence type="ECO:0000256" key="2">
    <source>
        <dbReference type="SAM" id="SignalP"/>
    </source>
</evidence>
<dbReference type="RefSeq" id="WP_070980283.1">
    <property type="nucleotide sequence ID" value="NZ_CP017707.1"/>
</dbReference>
<feature type="region of interest" description="Disordered" evidence="1">
    <location>
        <begin position="33"/>
        <end position="64"/>
    </location>
</feature>
<dbReference type="EMBL" id="CP017707">
    <property type="protein sequence ID" value="AOZ50988.1"/>
    <property type="molecule type" value="Genomic_DNA"/>
</dbReference>
<evidence type="ECO:0000256" key="1">
    <source>
        <dbReference type="SAM" id="MobiDB-lite"/>
    </source>
</evidence>
<accession>A0A1D9LI92</accession>
<feature type="signal peptide" evidence="2">
    <location>
        <begin position="1"/>
        <end position="20"/>
    </location>
</feature>
<sequence>MLRLLMTSLALLLASAFASAQDANVRPFDNPAVPPSVPLSLQDMNPVPPAPVQAPAPQAPSTQQ</sequence>
<feature type="chain" id="PRO_5009443162" evidence="2">
    <location>
        <begin position="21"/>
        <end position="64"/>
    </location>
</feature>
<dbReference type="Proteomes" id="UP000178776">
    <property type="component" value="Chromosome"/>
</dbReference>
<dbReference type="KEGG" id="cvc:BKX93_14000"/>
<feature type="compositionally biased region" description="Pro residues" evidence="1">
    <location>
        <begin position="46"/>
        <end position="58"/>
    </location>
</feature>
<organism evidence="3 4">
    <name type="scientific">Chromobacterium vaccinii</name>
    <dbReference type="NCBI Taxonomy" id="1108595"/>
    <lineage>
        <taxon>Bacteria</taxon>
        <taxon>Pseudomonadati</taxon>
        <taxon>Pseudomonadota</taxon>
        <taxon>Betaproteobacteria</taxon>
        <taxon>Neisseriales</taxon>
        <taxon>Chromobacteriaceae</taxon>
        <taxon>Chromobacterium</taxon>
    </lineage>
</organism>
<name>A0A1D9LI92_9NEIS</name>
<protein>
    <submittedName>
        <fullName evidence="3">Uncharacterized protein</fullName>
    </submittedName>
</protein>
<gene>
    <name evidence="3" type="ORF">BKX93_14000</name>
</gene>
<keyword evidence="2" id="KW-0732">Signal</keyword>